<comment type="caution">
    <text evidence="13">The sequence shown here is derived from an EMBL/GenBank/DDBJ whole genome shotgun (WGS) entry which is preliminary data.</text>
</comment>
<dbReference type="PATRIC" id="fig|396014.3.peg.3510"/>
<protein>
    <recommendedName>
        <fullName evidence="11">Manganese transport regulator</fullName>
    </recommendedName>
</protein>
<evidence type="ECO:0000256" key="7">
    <source>
        <dbReference type="ARBA" id="ARBA00023125"/>
    </source>
</evidence>
<dbReference type="EMBL" id="JDYK01000027">
    <property type="protein sequence ID" value="EWS79672.1"/>
    <property type="molecule type" value="Genomic_DNA"/>
</dbReference>
<dbReference type="Pfam" id="PF02742">
    <property type="entry name" value="Fe_dep_repr_C"/>
    <property type="match status" value="1"/>
</dbReference>
<dbReference type="CDD" id="cd00090">
    <property type="entry name" value="HTH_ARSR"/>
    <property type="match status" value="1"/>
</dbReference>
<dbReference type="Pfam" id="PF01325">
    <property type="entry name" value="Fe_dep_repress"/>
    <property type="match status" value="1"/>
</dbReference>
<feature type="domain" description="HTH dtxR-type" evidence="12">
    <location>
        <begin position="1"/>
        <end position="68"/>
    </location>
</feature>
<dbReference type="HOGENOM" id="CLU_069532_0_2_11"/>
<dbReference type="Gene3D" id="2.30.30.90">
    <property type="match status" value="1"/>
</dbReference>
<evidence type="ECO:0000313" key="14">
    <source>
        <dbReference type="Proteomes" id="UP000023067"/>
    </source>
</evidence>
<proteinExistence type="inferred from homology"/>
<dbReference type="InterPro" id="IPR050536">
    <property type="entry name" value="DtxR_MntR_Metal-Reg"/>
</dbReference>
<dbReference type="PANTHER" id="PTHR33238">
    <property type="entry name" value="IRON (METAL) DEPENDENT REPRESSOR, DTXR FAMILY"/>
    <property type="match status" value="1"/>
</dbReference>
<dbReference type="SMART" id="SM00529">
    <property type="entry name" value="HTH_DTXR"/>
    <property type="match status" value="1"/>
</dbReference>
<dbReference type="InterPro" id="IPR011991">
    <property type="entry name" value="ArsR-like_HTH"/>
</dbReference>
<dbReference type="InterPro" id="IPR001367">
    <property type="entry name" value="Fe_dep_repressor"/>
</dbReference>
<dbReference type="SUPFAM" id="SSF47979">
    <property type="entry name" value="Iron-dependent repressor protein, dimerization domain"/>
    <property type="match status" value="1"/>
</dbReference>
<keyword evidence="9" id="KW-0804">Transcription</keyword>
<dbReference type="Proteomes" id="UP000023067">
    <property type="component" value="Unassembled WGS sequence"/>
</dbReference>
<dbReference type="Gene3D" id="1.10.60.10">
    <property type="entry name" value="Iron dependent repressor, metal binding and dimerisation domain"/>
    <property type="match status" value="1"/>
</dbReference>
<dbReference type="STRING" id="396014.BF93_10090"/>
<dbReference type="FunFam" id="1.10.60.10:FF:000004">
    <property type="entry name" value="DtxR family transcriptional regulator"/>
    <property type="match status" value="1"/>
</dbReference>
<comment type="similarity">
    <text evidence="2">Belongs to the DtxR/MntR family.</text>
</comment>
<keyword evidence="5" id="KW-0678">Repressor</keyword>
<evidence type="ECO:0000256" key="1">
    <source>
        <dbReference type="ARBA" id="ARBA00004496"/>
    </source>
</evidence>
<dbReference type="InterPro" id="IPR036388">
    <property type="entry name" value="WH-like_DNA-bd_sf"/>
</dbReference>
<evidence type="ECO:0000256" key="8">
    <source>
        <dbReference type="ARBA" id="ARBA00023159"/>
    </source>
</evidence>
<dbReference type="InterPro" id="IPR022687">
    <property type="entry name" value="HTH_DTXR"/>
</dbReference>
<evidence type="ECO:0000256" key="3">
    <source>
        <dbReference type="ARBA" id="ARBA00011738"/>
    </source>
</evidence>
<name>Z9JPJ8_9MICO</name>
<organism evidence="13 14">
    <name type="scientific">Brachybacterium phenoliresistens</name>
    <dbReference type="NCBI Taxonomy" id="396014"/>
    <lineage>
        <taxon>Bacteria</taxon>
        <taxon>Bacillati</taxon>
        <taxon>Actinomycetota</taxon>
        <taxon>Actinomycetes</taxon>
        <taxon>Micrococcales</taxon>
        <taxon>Dermabacteraceae</taxon>
        <taxon>Brachybacterium</taxon>
    </lineage>
</organism>
<evidence type="ECO:0000256" key="2">
    <source>
        <dbReference type="ARBA" id="ARBA00007871"/>
    </source>
</evidence>
<reference evidence="13 14" key="1">
    <citation type="submission" date="2014-02" db="EMBL/GenBank/DDBJ databases">
        <title>Genome sequence of Brachybacterium phenoliresistens strain W13A50.</title>
        <authorList>
            <person name="Wang X."/>
        </authorList>
    </citation>
    <scope>NUCLEOTIDE SEQUENCE [LARGE SCALE GENOMIC DNA]</scope>
    <source>
        <strain evidence="13 14">W13A50</strain>
    </source>
</reference>
<dbReference type="InterPro" id="IPR036421">
    <property type="entry name" value="Fe_dep_repressor_sf"/>
</dbReference>
<dbReference type="PANTHER" id="PTHR33238:SF11">
    <property type="entry name" value="TRANSCRIPTIONAL REGULATOR MNTR"/>
    <property type="match status" value="1"/>
</dbReference>
<dbReference type="AlphaFoldDB" id="Z9JPJ8"/>
<dbReference type="Gene3D" id="1.10.10.10">
    <property type="entry name" value="Winged helix-like DNA-binding domain superfamily/Winged helix DNA-binding domain"/>
    <property type="match status" value="1"/>
</dbReference>
<keyword evidence="14" id="KW-1185">Reference proteome</keyword>
<dbReference type="Pfam" id="PF04023">
    <property type="entry name" value="FeoA"/>
    <property type="match status" value="1"/>
</dbReference>
<dbReference type="InterPro" id="IPR036390">
    <property type="entry name" value="WH_DNA-bd_sf"/>
</dbReference>
<comment type="subunit">
    <text evidence="3">Homodimer.</text>
</comment>
<dbReference type="SMART" id="SM00899">
    <property type="entry name" value="FeoA"/>
    <property type="match status" value="1"/>
</dbReference>
<evidence type="ECO:0000256" key="4">
    <source>
        <dbReference type="ARBA" id="ARBA00022490"/>
    </source>
</evidence>
<sequence>MPADRPSTMVQDYLKVIWGAQEWDGGSITTSEIAEMLSVTPSSVSGNLKRLARDGLIEYEPYGAIELSAQGRAEAVRMVRRHRLLETYLVARLGYGWDEVHEEADQLEHSISDRLLARMDADLGHPRTDPHGDPIPAPDGSVARPDAGRLSDLGEGRCGHIARISDRDPGLLRYLDARGIGLGTHLHVDARSEAAGVLAVSWDVEAEHRELDLSLVAAEAMRIAPDEHARG</sequence>
<keyword evidence="6" id="KW-0805">Transcription regulation</keyword>
<comment type="subcellular location">
    <subcellularLocation>
        <location evidence="1">Cytoplasm</location>
    </subcellularLocation>
</comment>
<dbReference type="PROSITE" id="PS50944">
    <property type="entry name" value="HTH_DTXR"/>
    <property type="match status" value="1"/>
</dbReference>
<dbReference type="InterPro" id="IPR038157">
    <property type="entry name" value="FeoA_core_dom"/>
</dbReference>
<keyword evidence="7" id="KW-0238">DNA-binding</keyword>
<dbReference type="GO" id="GO:0046983">
    <property type="term" value="F:protein dimerization activity"/>
    <property type="evidence" value="ECO:0007669"/>
    <property type="project" value="InterPro"/>
</dbReference>
<evidence type="ECO:0000256" key="9">
    <source>
        <dbReference type="ARBA" id="ARBA00023163"/>
    </source>
</evidence>
<evidence type="ECO:0000256" key="10">
    <source>
        <dbReference type="ARBA" id="ARBA00023211"/>
    </source>
</evidence>
<evidence type="ECO:0000256" key="5">
    <source>
        <dbReference type="ARBA" id="ARBA00022491"/>
    </source>
</evidence>
<evidence type="ECO:0000256" key="11">
    <source>
        <dbReference type="ARBA" id="ARBA00032593"/>
    </source>
</evidence>
<dbReference type="GO" id="GO:0046914">
    <property type="term" value="F:transition metal ion binding"/>
    <property type="evidence" value="ECO:0007669"/>
    <property type="project" value="InterPro"/>
</dbReference>
<dbReference type="InterPro" id="IPR007167">
    <property type="entry name" value="Fe-transptr_FeoA-like"/>
</dbReference>
<dbReference type="GO" id="GO:0003677">
    <property type="term" value="F:DNA binding"/>
    <property type="evidence" value="ECO:0007669"/>
    <property type="project" value="UniProtKB-KW"/>
</dbReference>
<dbReference type="SUPFAM" id="SSF46785">
    <property type="entry name" value="Winged helix' DNA-binding domain"/>
    <property type="match status" value="1"/>
</dbReference>
<evidence type="ECO:0000256" key="6">
    <source>
        <dbReference type="ARBA" id="ARBA00023015"/>
    </source>
</evidence>
<dbReference type="GO" id="GO:0005737">
    <property type="term" value="C:cytoplasm"/>
    <property type="evidence" value="ECO:0007669"/>
    <property type="project" value="UniProtKB-SubCell"/>
</dbReference>
<gene>
    <name evidence="13" type="ORF">BF93_10090</name>
</gene>
<dbReference type="eggNOG" id="COG1321">
    <property type="taxonomic scope" value="Bacteria"/>
</dbReference>
<keyword evidence="8" id="KW-0010">Activator</keyword>
<keyword evidence="10" id="KW-0464">Manganese</keyword>
<keyword evidence="4" id="KW-0963">Cytoplasm</keyword>
<evidence type="ECO:0000259" key="12">
    <source>
        <dbReference type="PROSITE" id="PS50944"/>
    </source>
</evidence>
<dbReference type="GO" id="GO:0003700">
    <property type="term" value="F:DNA-binding transcription factor activity"/>
    <property type="evidence" value="ECO:0007669"/>
    <property type="project" value="InterPro"/>
</dbReference>
<evidence type="ECO:0000313" key="13">
    <source>
        <dbReference type="EMBL" id="EWS79672.1"/>
    </source>
</evidence>
<accession>Z9JPJ8</accession>
<dbReference type="InterPro" id="IPR022689">
    <property type="entry name" value="Iron_dep_repressor"/>
</dbReference>
<dbReference type="RefSeq" id="WP_038374473.1">
    <property type="nucleotide sequence ID" value="NZ_KK070009.1"/>
</dbReference>
<dbReference type="GO" id="GO:0045892">
    <property type="term" value="P:negative regulation of DNA-templated transcription"/>
    <property type="evidence" value="ECO:0007669"/>
    <property type="project" value="TreeGrafter"/>
</dbReference>